<dbReference type="OrthoDB" id="5196645at2"/>
<dbReference type="InterPro" id="IPR051922">
    <property type="entry name" value="Bact_Sporulation_Assoc"/>
</dbReference>
<dbReference type="RefSeq" id="WP_141872491.1">
    <property type="nucleotide sequence ID" value="NZ_VFOX01000001.1"/>
</dbReference>
<dbReference type="AlphaFoldDB" id="A0A543BPB0"/>
<dbReference type="PANTHER" id="PTHR30032:SF8">
    <property type="entry name" value="GERMINATION-SPECIFIC N-ACETYLMURAMOYL-L-ALANINE AMIDASE"/>
    <property type="match status" value="1"/>
</dbReference>
<dbReference type="Gene3D" id="3.40.50.12090">
    <property type="match status" value="1"/>
</dbReference>
<proteinExistence type="predicted"/>
<protein>
    <submittedName>
        <fullName evidence="2">Putative cell wall binding repeat protein</fullName>
    </submittedName>
</protein>
<evidence type="ECO:0000313" key="3">
    <source>
        <dbReference type="Proteomes" id="UP000317209"/>
    </source>
</evidence>
<organism evidence="2 3">
    <name type="scientific">Microbacterium saperdae</name>
    <dbReference type="NCBI Taxonomy" id="69368"/>
    <lineage>
        <taxon>Bacteria</taxon>
        <taxon>Bacillati</taxon>
        <taxon>Actinomycetota</taxon>
        <taxon>Actinomycetes</taxon>
        <taxon>Micrococcales</taxon>
        <taxon>Microbacteriaceae</taxon>
        <taxon>Microbacterium</taxon>
    </lineage>
</organism>
<dbReference type="Pfam" id="PF04122">
    <property type="entry name" value="CW_binding_2"/>
    <property type="match status" value="3"/>
</dbReference>
<gene>
    <name evidence="2" type="ORF">FB560_2319</name>
</gene>
<accession>A0A543BPB0</accession>
<dbReference type="InterPro" id="IPR007253">
    <property type="entry name" value="Cell_wall-bd_2"/>
</dbReference>
<keyword evidence="3" id="KW-1185">Reference proteome</keyword>
<keyword evidence="1" id="KW-0732">Signal</keyword>
<name>A0A543BPB0_9MICO</name>
<sequence>MFRRAMAMAIASTFLISALALGASSAAGTEWSAAAADAPEITFPAGPSRLSGAGRYDTAVAVSQKYSPGVEAVFVATGQNFPDALSAAAAAASVGGPLLLTPSNALPAAVRAEIVRLAPETIYIAGSQGAVSSAVETSLRGIAPVERLGGASRYDTGNSLIQRIFPRAAQAFIATGRTFPDALAATGAAGSVSAPVILVDGAQPTLTPETLALLGTLGVRSVTIVGGTGAVSPGIEGQLRSTYDTQRIGGAGRYETAANVNDAFFTPGSANAVFLATGQNFPDALAGAALAGHVKSPVYVTTAACVPEAAHLSLQRLAATSTVALGGTAVVSNQAAGNIGCLTAAAPTISGVARVNSALTANTGSWTSGTSFAYQWLANGSPISQATGASLSVSAGLAGKQISVRVTGSKAGYLSVSVQSGRTAAVSYPSRTTPIDIKNCPSWAPIKGNVGTKEKIYHVPGGRDYAKTNPEECFRTEAAAVSAGYRKSKV</sequence>
<feature type="chain" id="PRO_5021881741" evidence="1">
    <location>
        <begin position="27"/>
        <end position="490"/>
    </location>
</feature>
<evidence type="ECO:0000313" key="2">
    <source>
        <dbReference type="EMBL" id="TQL86656.1"/>
    </source>
</evidence>
<dbReference type="Proteomes" id="UP000317209">
    <property type="component" value="Unassembled WGS sequence"/>
</dbReference>
<feature type="signal peptide" evidence="1">
    <location>
        <begin position="1"/>
        <end position="26"/>
    </location>
</feature>
<dbReference type="Gene3D" id="2.60.40.2700">
    <property type="match status" value="1"/>
</dbReference>
<dbReference type="EMBL" id="VFOX01000001">
    <property type="protein sequence ID" value="TQL86656.1"/>
    <property type="molecule type" value="Genomic_DNA"/>
</dbReference>
<reference evidence="2 3" key="1">
    <citation type="submission" date="2019-06" db="EMBL/GenBank/DDBJ databases">
        <title>Sequencing the genomes of 1000 actinobacteria strains.</title>
        <authorList>
            <person name="Klenk H.-P."/>
        </authorList>
    </citation>
    <scope>NUCLEOTIDE SEQUENCE [LARGE SCALE GENOMIC DNA]</scope>
    <source>
        <strain evidence="2 3">DSM 20169</strain>
    </source>
</reference>
<comment type="caution">
    <text evidence="2">The sequence shown here is derived from an EMBL/GenBank/DDBJ whole genome shotgun (WGS) entry which is preliminary data.</text>
</comment>
<dbReference type="PANTHER" id="PTHR30032">
    <property type="entry name" value="N-ACETYLMURAMOYL-L-ALANINE AMIDASE-RELATED"/>
    <property type="match status" value="1"/>
</dbReference>
<evidence type="ECO:0000256" key="1">
    <source>
        <dbReference type="SAM" id="SignalP"/>
    </source>
</evidence>